<dbReference type="InterPro" id="IPR014974">
    <property type="entry name" value="DUF1833"/>
</dbReference>
<name>A0A1I2E777_9BURK</name>
<evidence type="ECO:0000313" key="2">
    <source>
        <dbReference type="Proteomes" id="UP000199119"/>
    </source>
</evidence>
<dbReference type="RefSeq" id="WP_092939639.1">
    <property type="nucleotide sequence ID" value="NZ_FONX01000006.1"/>
</dbReference>
<dbReference type="EMBL" id="FONX01000006">
    <property type="protein sequence ID" value="SFE88824.1"/>
    <property type="molecule type" value="Genomic_DNA"/>
</dbReference>
<gene>
    <name evidence="1" type="ORF">SAMN04489711_106281</name>
</gene>
<dbReference type="Proteomes" id="UP000199119">
    <property type="component" value="Unassembled WGS sequence"/>
</dbReference>
<evidence type="ECO:0008006" key="3">
    <source>
        <dbReference type="Google" id="ProtNLM"/>
    </source>
</evidence>
<keyword evidence="2" id="KW-1185">Reference proteome</keyword>
<organism evidence="1 2">
    <name type="scientific">Paracidovorax wautersii</name>
    <dbReference type="NCBI Taxonomy" id="1177982"/>
    <lineage>
        <taxon>Bacteria</taxon>
        <taxon>Pseudomonadati</taxon>
        <taxon>Pseudomonadota</taxon>
        <taxon>Betaproteobacteria</taxon>
        <taxon>Burkholderiales</taxon>
        <taxon>Comamonadaceae</taxon>
        <taxon>Paracidovorax</taxon>
    </lineage>
</organism>
<accession>A0A1I2E777</accession>
<reference evidence="2" key="1">
    <citation type="submission" date="2016-10" db="EMBL/GenBank/DDBJ databases">
        <authorList>
            <person name="Varghese N."/>
            <person name="Submissions S."/>
        </authorList>
    </citation>
    <scope>NUCLEOTIDE SEQUENCE [LARGE SCALE GENOMIC DNA]</scope>
    <source>
        <strain evidence="2">DSM 27981</strain>
    </source>
</reference>
<dbReference type="Pfam" id="PF08875">
    <property type="entry name" value="DUF1833"/>
    <property type="match status" value="1"/>
</dbReference>
<sequence>MTALRTNSQRVTNPGGSMELLEIANPGFSEPMRICNDVEDVVSQNVPYIGIPFRFTLPEDVSGANPQLRLQLDNVGRGITDELERRQPGSVTMAKLIVVDRTEPDVHAHVYYLPLTNVSVTPTVATATASADYWMRQSACRQIADPHHLPGIF</sequence>
<evidence type="ECO:0000313" key="1">
    <source>
        <dbReference type="EMBL" id="SFE88824.1"/>
    </source>
</evidence>
<dbReference type="OrthoDB" id="6041058at2"/>
<dbReference type="AlphaFoldDB" id="A0A1I2E777"/>
<proteinExistence type="predicted"/>
<dbReference type="STRING" id="1177982.SAMN04489711_106281"/>
<protein>
    <recommendedName>
        <fullName evidence="3">DUF1833 domain-containing protein</fullName>
    </recommendedName>
</protein>